<gene>
    <name evidence="2" type="ORF">VHUM_04314</name>
</gene>
<comment type="caution">
    <text evidence="2">The sequence shown here is derived from an EMBL/GenBank/DDBJ whole genome shotgun (WGS) entry which is preliminary data.</text>
</comment>
<feature type="compositionally biased region" description="Polar residues" evidence="1">
    <location>
        <begin position="61"/>
        <end position="73"/>
    </location>
</feature>
<evidence type="ECO:0000313" key="3">
    <source>
        <dbReference type="Proteomes" id="UP000473826"/>
    </source>
</evidence>
<dbReference type="EMBL" id="QKWK01000018">
    <property type="protein sequence ID" value="TXT03891.1"/>
    <property type="molecule type" value="Genomic_DNA"/>
</dbReference>
<organism evidence="2 3">
    <name type="scientific">Vanrija humicola</name>
    <name type="common">Yeast</name>
    <name type="synonym">Cryptococcus humicola</name>
    <dbReference type="NCBI Taxonomy" id="5417"/>
    <lineage>
        <taxon>Eukaryota</taxon>
        <taxon>Fungi</taxon>
        <taxon>Dikarya</taxon>
        <taxon>Basidiomycota</taxon>
        <taxon>Agaricomycotina</taxon>
        <taxon>Tremellomycetes</taxon>
        <taxon>Trichosporonales</taxon>
        <taxon>Trichosporonaceae</taxon>
        <taxon>Vanrija</taxon>
    </lineage>
</organism>
<sequence>MLSSAPAIPLQSIDFLNGGNGRRLSLVAANGREFLTNRDGLPSPGVLTPIEGHTPADTPPESATPSETGTPPQQHDRRKSMFQDVDDGGSIRKVPSRGGIWHDNVSDVFLLCVFLLSSVAVAPLRVGGFRIRCCSCCWLVLVPSRR</sequence>
<keyword evidence="3" id="KW-1185">Reference proteome</keyword>
<feature type="region of interest" description="Disordered" evidence="1">
    <location>
        <begin position="37"/>
        <end position="91"/>
    </location>
</feature>
<protein>
    <submittedName>
        <fullName evidence="2">Uncharacterized protein</fullName>
    </submittedName>
</protein>
<dbReference type="OrthoDB" id="2595518at2759"/>
<dbReference type="AlphaFoldDB" id="A0A7D8UX19"/>
<reference evidence="2 3" key="1">
    <citation type="journal article" date="2019" name="PLoS Genet.">
        <title>Convergent evolution of linked mating-type loci in basidiomycete fungi.</title>
        <authorList>
            <person name="Sun S."/>
            <person name="Coelho M.A."/>
            <person name="Heitman J."/>
            <person name="Nowrousian M."/>
        </authorList>
    </citation>
    <scope>NUCLEOTIDE SEQUENCE [LARGE SCALE GENOMIC DNA]</scope>
    <source>
        <strain evidence="2 3">CBS 4282</strain>
    </source>
</reference>
<evidence type="ECO:0000256" key="1">
    <source>
        <dbReference type="SAM" id="MobiDB-lite"/>
    </source>
</evidence>
<dbReference type="Proteomes" id="UP000473826">
    <property type="component" value="Unassembled WGS sequence"/>
</dbReference>
<proteinExistence type="predicted"/>
<name>A0A7D8UX19_VANHU</name>
<accession>A0A7D8UX19</accession>
<evidence type="ECO:0000313" key="2">
    <source>
        <dbReference type="EMBL" id="TXT03891.1"/>
    </source>
</evidence>